<reference evidence="1 2" key="2">
    <citation type="journal article" date="2012" name="PLoS Pathog.">
        <title>Diverse lifestyles and strategies of plant pathogenesis encoded in the genomes of eighteen Dothideomycetes fungi.</title>
        <authorList>
            <person name="Ohm R.A."/>
            <person name="Feau N."/>
            <person name="Henrissat B."/>
            <person name="Schoch C.L."/>
            <person name="Horwitz B.A."/>
            <person name="Barry K.W."/>
            <person name="Condon B.J."/>
            <person name="Copeland A.C."/>
            <person name="Dhillon B."/>
            <person name="Glaser F."/>
            <person name="Hesse C.N."/>
            <person name="Kosti I."/>
            <person name="LaButti K."/>
            <person name="Lindquist E.A."/>
            <person name="Lucas S."/>
            <person name="Salamov A.A."/>
            <person name="Bradshaw R.E."/>
            <person name="Ciuffetti L."/>
            <person name="Hamelin R.C."/>
            <person name="Kema G.H.J."/>
            <person name="Lawrence C."/>
            <person name="Scott J.A."/>
            <person name="Spatafora J.W."/>
            <person name="Turgeon B.G."/>
            <person name="de Wit P.J.G.M."/>
            <person name="Zhong S."/>
            <person name="Goodwin S.B."/>
            <person name="Grigoriev I.V."/>
        </authorList>
    </citation>
    <scope>NUCLEOTIDE SEQUENCE [LARGE SCALE GENOMIC DNA]</scope>
    <source>
        <strain evidence="2">NZE10 / CBS 128990</strain>
    </source>
</reference>
<organism evidence="1 2">
    <name type="scientific">Dothistroma septosporum (strain NZE10 / CBS 128990)</name>
    <name type="common">Red band needle blight fungus</name>
    <name type="synonym">Mycosphaerella pini</name>
    <dbReference type="NCBI Taxonomy" id="675120"/>
    <lineage>
        <taxon>Eukaryota</taxon>
        <taxon>Fungi</taxon>
        <taxon>Dikarya</taxon>
        <taxon>Ascomycota</taxon>
        <taxon>Pezizomycotina</taxon>
        <taxon>Dothideomycetes</taxon>
        <taxon>Dothideomycetidae</taxon>
        <taxon>Mycosphaerellales</taxon>
        <taxon>Mycosphaerellaceae</taxon>
        <taxon>Dothistroma</taxon>
    </lineage>
</organism>
<keyword evidence="2" id="KW-1185">Reference proteome</keyword>
<dbReference type="OrthoDB" id="2849579at2759"/>
<dbReference type="AlphaFoldDB" id="N1PVL5"/>
<reference evidence="2" key="1">
    <citation type="journal article" date="2012" name="PLoS Genet.">
        <title>The genomes of the fungal plant pathogens Cladosporium fulvum and Dothistroma septosporum reveal adaptation to different hosts and lifestyles but also signatures of common ancestry.</title>
        <authorList>
            <person name="de Wit P.J.G.M."/>
            <person name="van der Burgt A."/>
            <person name="Oekmen B."/>
            <person name="Stergiopoulos I."/>
            <person name="Abd-Elsalam K.A."/>
            <person name="Aerts A.L."/>
            <person name="Bahkali A.H."/>
            <person name="Beenen H.G."/>
            <person name="Chettri P."/>
            <person name="Cox M.P."/>
            <person name="Datema E."/>
            <person name="de Vries R.P."/>
            <person name="Dhillon B."/>
            <person name="Ganley A.R."/>
            <person name="Griffiths S.A."/>
            <person name="Guo Y."/>
            <person name="Hamelin R.C."/>
            <person name="Henrissat B."/>
            <person name="Kabir M.S."/>
            <person name="Jashni M.K."/>
            <person name="Kema G."/>
            <person name="Klaubauf S."/>
            <person name="Lapidus A."/>
            <person name="Levasseur A."/>
            <person name="Lindquist E."/>
            <person name="Mehrabi R."/>
            <person name="Ohm R.A."/>
            <person name="Owen T.J."/>
            <person name="Salamov A."/>
            <person name="Schwelm A."/>
            <person name="Schijlen E."/>
            <person name="Sun H."/>
            <person name="van den Burg H.A."/>
            <person name="van Ham R.C.H.J."/>
            <person name="Zhang S."/>
            <person name="Goodwin S.B."/>
            <person name="Grigoriev I.V."/>
            <person name="Collemare J."/>
            <person name="Bradshaw R.E."/>
        </authorList>
    </citation>
    <scope>NUCLEOTIDE SEQUENCE [LARGE SCALE GENOMIC DNA]</scope>
    <source>
        <strain evidence="2">NZE10 / CBS 128990</strain>
    </source>
</reference>
<dbReference type="OMA" id="HYRRIRQ"/>
<dbReference type="HOGENOM" id="CLU_1806126_0_0_1"/>
<name>N1PVL5_DOTSN</name>
<sequence length="143" mass="15934">MCREILVEYTDADDDGGEAVQSVGESGPFPTQRQLSLVISEHVTPISLKIAFCQGVHSVTERDDLVDRVQGALDIIRSKIDPSSFNITSVTEYIHGLLDVNTEVDSTILLMEEAPIEHGHYRRIRQELIEVKRMIVNASEAVD</sequence>
<proteinExistence type="predicted"/>
<accession>N1PVL5</accession>
<evidence type="ECO:0000313" key="2">
    <source>
        <dbReference type="Proteomes" id="UP000016933"/>
    </source>
</evidence>
<gene>
    <name evidence="1" type="ORF">DOTSEDRAFT_33017</name>
</gene>
<evidence type="ECO:0000313" key="1">
    <source>
        <dbReference type="EMBL" id="EME46395.1"/>
    </source>
</evidence>
<protein>
    <submittedName>
        <fullName evidence="1">Uncharacterized protein</fullName>
    </submittedName>
</protein>
<dbReference type="Proteomes" id="UP000016933">
    <property type="component" value="Unassembled WGS sequence"/>
</dbReference>
<dbReference type="EMBL" id="KB446537">
    <property type="protein sequence ID" value="EME46395.1"/>
    <property type="molecule type" value="Genomic_DNA"/>
</dbReference>